<keyword evidence="1" id="KW-0812">Transmembrane</keyword>
<dbReference type="GO" id="GO:0000270">
    <property type="term" value="P:peptidoglycan metabolic process"/>
    <property type="evidence" value="ECO:0007669"/>
    <property type="project" value="TreeGrafter"/>
</dbReference>
<proteinExistence type="predicted"/>
<dbReference type="GO" id="GO:0005886">
    <property type="term" value="C:plasma membrane"/>
    <property type="evidence" value="ECO:0007669"/>
    <property type="project" value="TreeGrafter"/>
</dbReference>
<evidence type="ECO:0000313" key="4">
    <source>
        <dbReference type="Proteomes" id="UP000649345"/>
    </source>
</evidence>
<protein>
    <submittedName>
        <fullName evidence="3">YdcF family protein</fullName>
    </submittedName>
</protein>
<dbReference type="InterPro" id="IPR014729">
    <property type="entry name" value="Rossmann-like_a/b/a_fold"/>
</dbReference>
<reference evidence="3" key="1">
    <citation type="submission" date="2020-08" db="EMBL/GenBank/DDBJ databases">
        <title>Genome public.</title>
        <authorList>
            <person name="Liu C."/>
            <person name="Sun Q."/>
        </authorList>
    </citation>
    <scope>NUCLEOTIDE SEQUENCE</scope>
    <source>
        <strain evidence="3">NSJ-68</strain>
    </source>
</reference>
<feature type="transmembrane region" description="Helical" evidence="1">
    <location>
        <begin position="69"/>
        <end position="90"/>
    </location>
</feature>
<feature type="domain" description="DUF218" evidence="2">
    <location>
        <begin position="99"/>
        <end position="243"/>
    </location>
</feature>
<keyword evidence="4" id="KW-1185">Reference proteome</keyword>
<dbReference type="PANTHER" id="PTHR30336">
    <property type="entry name" value="INNER MEMBRANE PROTEIN, PROBABLE PERMEASE"/>
    <property type="match status" value="1"/>
</dbReference>
<dbReference type="Pfam" id="PF02698">
    <property type="entry name" value="DUF218"/>
    <property type="match status" value="1"/>
</dbReference>
<keyword evidence="1" id="KW-1133">Transmembrane helix</keyword>
<dbReference type="EMBL" id="JACOOR010000002">
    <property type="protein sequence ID" value="MBC5658913.1"/>
    <property type="molecule type" value="Genomic_DNA"/>
</dbReference>
<dbReference type="CDD" id="cd06259">
    <property type="entry name" value="YdcF-like"/>
    <property type="match status" value="1"/>
</dbReference>
<gene>
    <name evidence="3" type="ORF">H8S44_03890</name>
</gene>
<dbReference type="GO" id="GO:0043164">
    <property type="term" value="P:Gram-negative-bacterium-type cell wall biogenesis"/>
    <property type="evidence" value="ECO:0007669"/>
    <property type="project" value="TreeGrafter"/>
</dbReference>
<accession>A0A923RL80</accession>
<sequence length="252" mass="27295">MAGQIFLILGIFCIAYGLGILCYAGIHAAFVWFWMGAGLCSLTITAVCRVSSLQAAFFRIPAGLRRGGLLLVLCGILLFAAAEGCVISGMSGQPESKLQYVIVLGAQVRGTKVSRALKQRLDQAATYARENPETILIVSGGQGGGEDITEAQAMETYLLEEGIPADRILQENRSENTEQNIRYSMALMEEEPGKVGIVSNDFHIFRAVHIAKAQGLAAEGIPAPTEWFMRLNYMTREAFAVVKDLLKGNAVF</sequence>
<dbReference type="AlphaFoldDB" id="A0A923RL80"/>
<keyword evidence="1" id="KW-0472">Membrane</keyword>
<dbReference type="Gene3D" id="3.40.50.620">
    <property type="entry name" value="HUPs"/>
    <property type="match status" value="1"/>
</dbReference>
<feature type="transmembrane region" description="Helical" evidence="1">
    <location>
        <begin position="32"/>
        <end position="57"/>
    </location>
</feature>
<name>A0A923RL80_9FIRM</name>
<feature type="transmembrane region" description="Helical" evidence="1">
    <location>
        <begin position="5"/>
        <end position="26"/>
    </location>
</feature>
<dbReference type="Proteomes" id="UP000649345">
    <property type="component" value="Unassembled WGS sequence"/>
</dbReference>
<dbReference type="RefSeq" id="WP_186873160.1">
    <property type="nucleotide sequence ID" value="NZ_JACOOR010000002.1"/>
</dbReference>
<dbReference type="InterPro" id="IPR003848">
    <property type="entry name" value="DUF218"/>
</dbReference>
<dbReference type="PANTHER" id="PTHR30336:SF4">
    <property type="entry name" value="ENVELOPE BIOGENESIS FACTOR ELYC"/>
    <property type="match status" value="1"/>
</dbReference>
<evidence type="ECO:0000256" key="1">
    <source>
        <dbReference type="SAM" id="Phobius"/>
    </source>
</evidence>
<organism evidence="3 4">
    <name type="scientific">Anaerosacchariphilus hominis</name>
    <dbReference type="NCBI Taxonomy" id="2763017"/>
    <lineage>
        <taxon>Bacteria</taxon>
        <taxon>Bacillati</taxon>
        <taxon>Bacillota</taxon>
        <taxon>Clostridia</taxon>
        <taxon>Lachnospirales</taxon>
        <taxon>Lachnospiraceae</taxon>
        <taxon>Anaerosacchariphilus</taxon>
    </lineage>
</organism>
<comment type="caution">
    <text evidence="3">The sequence shown here is derived from an EMBL/GenBank/DDBJ whole genome shotgun (WGS) entry which is preliminary data.</text>
</comment>
<evidence type="ECO:0000259" key="2">
    <source>
        <dbReference type="Pfam" id="PF02698"/>
    </source>
</evidence>
<evidence type="ECO:0000313" key="3">
    <source>
        <dbReference type="EMBL" id="MBC5658913.1"/>
    </source>
</evidence>
<dbReference type="InterPro" id="IPR051599">
    <property type="entry name" value="Cell_Envelope_Assoc"/>
</dbReference>